<proteinExistence type="predicted"/>
<organism evidence="3 4">
    <name type="scientific">Actinomadura citrea</name>
    <dbReference type="NCBI Taxonomy" id="46158"/>
    <lineage>
        <taxon>Bacteria</taxon>
        <taxon>Bacillati</taxon>
        <taxon>Actinomycetota</taxon>
        <taxon>Actinomycetes</taxon>
        <taxon>Streptosporangiales</taxon>
        <taxon>Thermomonosporaceae</taxon>
        <taxon>Actinomadura</taxon>
    </lineage>
</organism>
<sequence length="228" mass="23209">MAVIVAESKTVHLHRGQAGLSAASPYRAITAAAPLDPSGDDQRVGLVLLLGAMPIGFGCVAQSETDGAGCLKRGKWVDAVGAGAVWPGWAVSVQTPGGCGRMRCHGDTGARDGVRRRWAAAVLVGAAIVAGLVWAVTGSHPETGWLGDKALERAGWVGAIIATLAFAVATVRWAWLWNADRPSRELAGPDGFLGDAPRPGLRNPGTAVGAENDHGAGGCGRVGVGRAV</sequence>
<dbReference type="AlphaFoldDB" id="A0A7Y9KGD7"/>
<feature type="transmembrane region" description="Helical" evidence="2">
    <location>
        <begin position="156"/>
        <end position="175"/>
    </location>
</feature>
<name>A0A7Y9KGD7_9ACTN</name>
<evidence type="ECO:0000256" key="1">
    <source>
        <dbReference type="SAM" id="MobiDB-lite"/>
    </source>
</evidence>
<dbReference type="Proteomes" id="UP000591272">
    <property type="component" value="Unassembled WGS sequence"/>
</dbReference>
<keyword evidence="4" id="KW-1185">Reference proteome</keyword>
<keyword evidence="2" id="KW-1133">Transmembrane helix</keyword>
<feature type="transmembrane region" description="Helical" evidence="2">
    <location>
        <begin position="118"/>
        <end position="136"/>
    </location>
</feature>
<reference evidence="3 4" key="1">
    <citation type="submission" date="2020-07" db="EMBL/GenBank/DDBJ databases">
        <title>Sequencing the genomes of 1000 actinobacteria strains.</title>
        <authorList>
            <person name="Klenk H.-P."/>
        </authorList>
    </citation>
    <scope>NUCLEOTIDE SEQUENCE [LARGE SCALE GENOMIC DNA]</scope>
    <source>
        <strain evidence="3 4">DSM 43461</strain>
    </source>
</reference>
<accession>A0A7Y9KGD7</accession>
<dbReference type="EMBL" id="JACCBT010000001">
    <property type="protein sequence ID" value="NYE14903.1"/>
    <property type="molecule type" value="Genomic_DNA"/>
</dbReference>
<keyword evidence="2" id="KW-0812">Transmembrane</keyword>
<evidence type="ECO:0000256" key="2">
    <source>
        <dbReference type="SAM" id="Phobius"/>
    </source>
</evidence>
<protein>
    <submittedName>
        <fullName evidence="3">Uncharacterized protein</fullName>
    </submittedName>
</protein>
<keyword evidence="2" id="KW-0472">Membrane</keyword>
<evidence type="ECO:0000313" key="3">
    <source>
        <dbReference type="EMBL" id="NYE14903.1"/>
    </source>
</evidence>
<gene>
    <name evidence="3" type="ORF">BJ999_005199</name>
</gene>
<evidence type="ECO:0000313" key="4">
    <source>
        <dbReference type="Proteomes" id="UP000591272"/>
    </source>
</evidence>
<comment type="caution">
    <text evidence="3">The sequence shown here is derived from an EMBL/GenBank/DDBJ whole genome shotgun (WGS) entry which is preliminary data.</text>
</comment>
<dbReference type="RefSeq" id="WP_179835695.1">
    <property type="nucleotide sequence ID" value="NZ_BMRD01000031.1"/>
</dbReference>
<feature type="region of interest" description="Disordered" evidence="1">
    <location>
        <begin position="188"/>
        <end position="214"/>
    </location>
</feature>